<dbReference type="RefSeq" id="WP_129228942.1">
    <property type="nucleotide sequence ID" value="NZ_QYBB01000036.1"/>
</dbReference>
<dbReference type="SUPFAM" id="SSF55031">
    <property type="entry name" value="Bacterial exopeptidase dimerisation domain"/>
    <property type="match status" value="1"/>
</dbReference>
<protein>
    <submittedName>
        <fullName evidence="4">Amidohydrolase</fullName>
    </submittedName>
</protein>
<organism evidence="4 5">
    <name type="scientific">Lichenibacterium minor</name>
    <dbReference type="NCBI Taxonomy" id="2316528"/>
    <lineage>
        <taxon>Bacteria</taxon>
        <taxon>Pseudomonadati</taxon>
        <taxon>Pseudomonadota</taxon>
        <taxon>Alphaproteobacteria</taxon>
        <taxon>Hyphomicrobiales</taxon>
        <taxon>Lichenihabitantaceae</taxon>
        <taxon>Lichenibacterium</taxon>
    </lineage>
</organism>
<dbReference type="Pfam" id="PF07687">
    <property type="entry name" value="M20_dimer"/>
    <property type="match status" value="1"/>
</dbReference>
<dbReference type="InterPro" id="IPR011650">
    <property type="entry name" value="Peptidase_M20_dimer"/>
</dbReference>
<comment type="cofactor">
    <cofactor evidence="2">
        <name>Mn(2+)</name>
        <dbReference type="ChEBI" id="CHEBI:29035"/>
    </cofactor>
    <text evidence="2">The Mn(2+) ion enhances activity.</text>
</comment>
<evidence type="ECO:0000313" key="4">
    <source>
        <dbReference type="EMBL" id="RYC29942.1"/>
    </source>
</evidence>
<gene>
    <name evidence="4" type="ORF">D3273_21475</name>
</gene>
<dbReference type="PIRSF" id="PIRSF005962">
    <property type="entry name" value="Pept_M20D_amidohydro"/>
    <property type="match status" value="1"/>
</dbReference>
<comment type="caution">
    <text evidence="4">The sequence shown here is derived from an EMBL/GenBank/DDBJ whole genome shotgun (WGS) entry which is preliminary data.</text>
</comment>
<dbReference type="GO" id="GO:0046872">
    <property type="term" value="F:metal ion binding"/>
    <property type="evidence" value="ECO:0007669"/>
    <property type="project" value="UniProtKB-KW"/>
</dbReference>
<dbReference type="Gene3D" id="3.40.630.10">
    <property type="entry name" value="Zn peptidases"/>
    <property type="match status" value="1"/>
</dbReference>
<keyword evidence="5" id="KW-1185">Reference proteome</keyword>
<feature type="domain" description="Peptidase M20 dimerisation" evidence="3">
    <location>
        <begin position="183"/>
        <end position="277"/>
    </location>
</feature>
<keyword evidence="2" id="KW-0464">Manganese</keyword>
<dbReference type="PANTHER" id="PTHR11014:SF63">
    <property type="entry name" value="METALLOPEPTIDASE, PUTATIVE (AFU_ORTHOLOGUE AFUA_6G09600)-RELATED"/>
    <property type="match status" value="1"/>
</dbReference>
<feature type="binding site" evidence="2">
    <location>
        <position position="162"/>
    </location>
    <ligand>
        <name>Mn(2+)</name>
        <dbReference type="ChEBI" id="CHEBI:29035"/>
        <label>2</label>
    </ligand>
</feature>
<evidence type="ECO:0000256" key="2">
    <source>
        <dbReference type="PIRSR" id="PIRSR005962-1"/>
    </source>
</evidence>
<dbReference type="PANTHER" id="PTHR11014">
    <property type="entry name" value="PEPTIDASE M20 FAMILY MEMBER"/>
    <property type="match status" value="1"/>
</dbReference>
<dbReference type="GO" id="GO:0050118">
    <property type="term" value="F:N-acetyldiaminopimelate deacetylase activity"/>
    <property type="evidence" value="ECO:0007669"/>
    <property type="project" value="UniProtKB-ARBA"/>
</dbReference>
<feature type="binding site" evidence="2">
    <location>
        <position position="136"/>
    </location>
    <ligand>
        <name>Mn(2+)</name>
        <dbReference type="ChEBI" id="CHEBI:29035"/>
        <label>2</label>
    </ligand>
</feature>
<dbReference type="SUPFAM" id="SSF53187">
    <property type="entry name" value="Zn-dependent exopeptidases"/>
    <property type="match status" value="1"/>
</dbReference>
<name>A0A4Q2U0Z8_9HYPH</name>
<keyword evidence="1 4" id="KW-0378">Hydrolase</keyword>
<feature type="binding site" evidence="2">
    <location>
        <position position="361"/>
    </location>
    <ligand>
        <name>Mn(2+)</name>
        <dbReference type="ChEBI" id="CHEBI:29035"/>
        <label>2</label>
    </ligand>
</feature>
<reference evidence="4 5" key="2">
    <citation type="submission" date="2019-02" db="EMBL/GenBank/DDBJ databases">
        <title>'Lichenibacterium ramalinii' gen. nov. sp. nov., 'Lichenibacterium minor' gen. nov. sp. nov.</title>
        <authorList>
            <person name="Pankratov T."/>
        </authorList>
    </citation>
    <scope>NUCLEOTIDE SEQUENCE [LARGE SCALE GENOMIC DNA]</scope>
    <source>
        <strain evidence="4 5">RmlP026</strain>
    </source>
</reference>
<accession>A0A4Q2U0Z8</accession>
<dbReference type="InterPro" id="IPR002933">
    <property type="entry name" value="Peptidase_M20"/>
</dbReference>
<dbReference type="Gene3D" id="3.30.70.360">
    <property type="match status" value="1"/>
</dbReference>
<dbReference type="Proteomes" id="UP000290759">
    <property type="component" value="Unassembled WGS sequence"/>
</dbReference>
<dbReference type="GO" id="GO:0019877">
    <property type="term" value="P:diaminopimelate biosynthetic process"/>
    <property type="evidence" value="ECO:0007669"/>
    <property type="project" value="UniProtKB-ARBA"/>
</dbReference>
<dbReference type="AlphaFoldDB" id="A0A4Q2U0Z8"/>
<evidence type="ECO:0000259" key="3">
    <source>
        <dbReference type="Pfam" id="PF07687"/>
    </source>
</evidence>
<dbReference type="Pfam" id="PF01546">
    <property type="entry name" value="Peptidase_M20"/>
    <property type="match status" value="1"/>
</dbReference>
<feature type="binding site" evidence="2">
    <location>
        <position position="103"/>
    </location>
    <ligand>
        <name>Mn(2+)</name>
        <dbReference type="ChEBI" id="CHEBI:29035"/>
        <label>2</label>
    </ligand>
</feature>
<dbReference type="InterPro" id="IPR017439">
    <property type="entry name" value="Amidohydrolase"/>
</dbReference>
<keyword evidence="2" id="KW-0479">Metal-binding</keyword>
<evidence type="ECO:0000256" key="1">
    <source>
        <dbReference type="ARBA" id="ARBA00022801"/>
    </source>
</evidence>
<dbReference type="NCBIfam" id="TIGR01891">
    <property type="entry name" value="amidohydrolases"/>
    <property type="match status" value="1"/>
</dbReference>
<evidence type="ECO:0000313" key="5">
    <source>
        <dbReference type="Proteomes" id="UP000290759"/>
    </source>
</evidence>
<dbReference type="EMBL" id="QYBB01000036">
    <property type="protein sequence ID" value="RYC29942.1"/>
    <property type="molecule type" value="Genomic_DNA"/>
</dbReference>
<proteinExistence type="predicted"/>
<dbReference type="OrthoDB" id="9777385at2"/>
<feature type="binding site" evidence="2">
    <location>
        <position position="101"/>
    </location>
    <ligand>
        <name>Mn(2+)</name>
        <dbReference type="ChEBI" id="CHEBI:29035"/>
        <label>2</label>
    </ligand>
</feature>
<dbReference type="InterPro" id="IPR036264">
    <property type="entry name" value="Bact_exopeptidase_dim_dom"/>
</dbReference>
<dbReference type="FunFam" id="3.30.70.360:FF:000001">
    <property type="entry name" value="N-acetyldiaminopimelate deacetylase"/>
    <property type="match status" value="1"/>
</dbReference>
<sequence>MTLHASLDAAALDGLVALRRDLHAHPELRFEERRTAGIVAGRLAALGLEVHSGLGGTGVVGTIRGEGPGAILLRADMDALPIAEESGVAHASRHPGRMHACGHDGHVAMLLGAADALARGPKPGGTVHLVFQPGEEGGAGALRMIEDGLLDLFPVEACFGLHNWPTLPIGHFGICAGPVMAAGVRFTILIEGRGGHAAQPHLAVDPIPVGCALVGQLQTLVSRRTDPLAAAVLSVCMFNAGSSDNVLPSSAEIRGTLRTLDGDVMARLRDGMAALVEGVSAAHGARGRVTFHGAYPLTANAPAEARFAAETMRHLVGPDAVEEPTPPNMTSEDFGFMLERRPGAYALIGTAEPGRPSPALHAPTFDFNDAAIPLGVGYWLGIARGWWGRDAA</sequence>
<reference evidence="4 5" key="1">
    <citation type="submission" date="2018-12" db="EMBL/GenBank/DDBJ databases">
        <authorList>
            <person name="Grouzdev D.S."/>
            <person name="Krutkina M.S."/>
        </authorList>
    </citation>
    <scope>NUCLEOTIDE SEQUENCE [LARGE SCALE GENOMIC DNA]</scope>
    <source>
        <strain evidence="4 5">RmlP026</strain>
    </source>
</reference>